<evidence type="ECO:0000313" key="2">
    <source>
        <dbReference type="Proteomes" id="UP000652761"/>
    </source>
</evidence>
<dbReference type="Proteomes" id="UP000652761">
    <property type="component" value="Unassembled WGS sequence"/>
</dbReference>
<comment type="caution">
    <text evidence="1">The sequence shown here is derived from an EMBL/GenBank/DDBJ whole genome shotgun (WGS) entry which is preliminary data.</text>
</comment>
<keyword evidence="2" id="KW-1185">Reference proteome</keyword>
<evidence type="ECO:0000313" key="1">
    <source>
        <dbReference type="EMBL" id="MQL68194.1"/>
    </source>
</evidence>
<organism evidence="1 2">
    <name type="scientific">Colocasia esculenta</name>
    <name type="common">Wild taro</name>
    <name type="synonym">Arum esculentum</name>
    <dbReference type="NCBI Taxonomy" id="4460"/>
    <lineage>
        <taxon>Eukaryota</taxon>
        <taxon>Viridiplantae</taxon>
        <taxon>Streptophyta</taxon>
        <taxon>Embryophyta</taxon>
        <taxon>Tracheophyta</taxon>
        <taxon>Spermatophyta</taxon>
        <taxon>Magnoliopsida</taxon>
        <taxon>Liliopsida</taxon>
        <taxon>Araceae</taxon>
        <taxon>Aroideae</taxon>
        <taxon>Colocasieae</taxon>
        <taxon>Colocasia</taxon>
    </lineage>
</organism>
<accession>A0A843TF07</accession>
<proteinExistence type="predicted"/>
<gene>
    <name evidence="1" type="ORF">Taro_000454</name>
</gene>
<protein>
    <submittedName>
        <fullName evidence="1">Uncharacterized protein</fullName>
    </submittedName>
</protein>
<dbReference type="AlphaFoldDB" id="A0A843TF07"/>
<name>A0A843TF07_COLES</name>
<dbReference type="EMBL" id="NMUH01000009">
    <property type="protein sequence ID" value="MQL68194.1"/>
    <property type="molecule type" value="Genomic_DNA"/>
</dbReference>
<reference evidence="1" key="1">
    <citation type="submission" date="2017-07" db="EMBL/GenBank/DDBJ databases">
        <title>Taro Niue Genome Assembly and Annotation.</title>
        <authorList>
            <person name="Atibalentja N."/>
            <person name="Keating K."/>
            <person name="Fields C.J."/>
        </authorList>
    </citation>
    <scope>NUCLEOTIDE SEQUENCE</scope>
    <source>
        <strain evidence="1">Niue_2</strain>
        <tissue evidence="1">Leaf</tissue>
    </source>
</reference>
<sequence>MKVRVRGNNIAITQNTTTRQQDFYPGSELLSTGDLRPVPEQYLRISLIKGTVPLKDTTTPSSAANRYERLSSRYEFQRNRYEN</sequence>